<feature type="domain" description="tRNA pseudouridylate synthase B C-terminal" evidence="7">
    <location>
        <begin position="178"/>
        <end position="236"/>
    </location>
</feature>
<dbReference type="HAMAP" id="MF_01080">
    <property type="entry name" value="TruB_bact"/>
    <property type="match status" value="1"/>
</dbReference>
<evidence type="ECO:0000256" key="1">
    <source>
        <dbReference type="ARBA" id="ARBA00000385"/>
    </source>
</evidence>
<comment type="similarity">
    <text evidence="2 5">Belongs to the pseudouridine synthase TruB family. Type 1 subfamily.</text>
</comment>
<protein>
    <recommendedName>
        <fullName evidence="5">tRNA pseudouridine synthase B</fullName>
        <ecNumber evidence="5">5.4.99.25</ecNumber>
    </recommendedName>
    <alternativeName>
        <fullName evidence="5">tRNA pseudouridine(55) synthase</fullName>
        <shortName evidence="5">Psi55 synthase</shortName>
    </alternativeName>
    <alternativeName>
        <fullName evidence="5">tRNA pseudouridylate synthase</fullName>
    </alternativeName>
    <alternativeName>
        <fullName evidence="5">tRNA-uridine isomerase</fullName>
    </alternativeName>
</protein>
<organism evidence="8 9">
    <name type="scientific">Salipaludibacillus agaradhaerens</name>
    <name type="common">Bacillus agaradhaerens</name>
    <dbReference type="NCBI Taxonomy" id="76935"/>
    <lineage>
        <taxon>Bacteria</taxon>
        <taxon>Bacillati</taxon>
        <taxon>Bacillota</taxon>
        <taxon>Bacilli</taxon>
        <taxon>Bacillales</taxon>
        <taxon>Bacillaceae</taxon>
    </lineage>
</organism>
<reference evidence="8" key="1">
    <citation type="submission" date="2020-06" db="EMBL/GenBank/DDBJ databases">
        <title>Insight into the genomes of haloalkaliphilic bacilli from Kenyan soda lakes.</title>
        <authorList>
            <person name="Mwirichia R."/>
            <person name="Villamizar G.C."/>
            <person name="Poehlein A."/>
            <person name="Mugweru J."/>
            <person name="Kipnyargis A."/>
            <person name="Kiplimo D."/>
            <person name="Orwa P."/>
            <person name="Daniel R."/>
        </authorList>
    </citation>
    <scope>NUCLEOTIDE SEQUENCE</scope>
    <source>
        <strain evidence="8">B1096_S55</strain>
    </source>
</reference>
<dbReference type="SUPFAM" id="SSF55120">
    <property type="entry name" value="Pseudouridine synthase"/>
    <property type="match status" value="1"/>
</dbReference>
<keyword evidence="4 5" id="KW-0413">Isomerase</keyword>
<dbReference type="EC" id="5.4.99.25" evidence="5"/>
<dbReference type="GO" id="GO:0003723">
    <property type="term" value="F:RNA binding"/>
    <property type="evidence" value="ECO:0007669"/>
    <property type="project" value="InterPro"/>
</dbReference>
<dbReference type="RefSeq" id="WP_257822842.1">
    <property type="nucleotide sequence ID" value="NZ_JABXYM010000001.1"/>
</dbReference>
<dbReference type="Pfam" id="PF16198">
    <property type="entry name" value="TruB_C_2"/>
    <property type="match status" value="1"/>
</dbReference>
<feature type="active site" description="Nucleophile" evidence="5">
    <location>
        <position position="38"/>
    </location>
</feature>
<dbReference type="InterPro" id="IPR032819">
    <property type="entry name" value="TruB_C"/>
</dbReference>
<comment type="caution">
    <text evidence="8">The sequence shown here is derived from an EMBL/GenBank/DDBJ whole genome shotgun (WGS) entry which is preliminary data.</text>
</comment>
<comment type="function">
    <text evidence="5">Responsible for synthesis of pseudouridine from uracil-55 in the psi GC loop of transfer RNAs.</text>
</comment>
<evidence type="ECO:0000259" key="6">
    <source>
        <dbReference type="Pfam" id="PF01509"/>
    </source>
</evidence>
<accession>A0A9Q4B0J2</accession>
<evidence type="ECO:0000313" key="9">
    <source>
        <dbReference type="Proteomes" id="UP001057753"/>
    </source>
</evidence>
<dbReference type="GO" id="GO:1990481">
    <property type="term" value="P:mRNA pseudouridine synthesis"/>
    <property type="evidence" value="ECO:0007669"/>
    <property type="project" value="TreeGrafter"/>
</dbReference>
<dbReference type="InterPro" id="IPR020103">
    <property type="entry name" value="PsdUridine_synth_cat_dom_sf"/>
</dbReference>
<evidence type="ECO:0000259" key="7">
    <source>
        <dbReference type="Pfam" id="PF16198"/>
    </source>
</evidence>
<dbReference type="InterPro" id="IPR002501">
    <property type="entry name" value="PsdUridine_synth_N"/>
</dbReference>
<evidence type="ECO:0000256" key="2">
    <source>
        <dbReference type="ARBA" id="ARBA00005642"/>
    </source>
</evidence>
<dbReference type="GO" id="GO:0160148">
    <property type="term" value="F:tRNA pseudouridine(55) synthase activity"/>
    <property type="evidence" value="ECO:0007669"/>
    <property type="project" value="UniProtKB-EC"/>
</dbReference>
<dbReference type="PANTHER" id="PTHR13767">
    <property type="entry name" value="TRNA-PSEUDOURIDINE SYNTHASE"/>
    <property type="match status" value="1"/>
</dbReference>
<dbReference type="PANTHER" id="PTHR13767:SF2">
    <property type="entry name" value="PSEUDOURIDYLATE SYNTHASE TRUB1"/>
    <property type="match status" value="1"/>
</dbReference>
<feature type="domain" description="Pseudouridine synthase II N-terminal" evidence="6">
    <location>
        <begin position="24"/>
        <end position="177"/>
    </location>
</feature>
<dbReference type="Proteomes" id="UP001057753">
    <property type="component" value="Unassembled WGS sequence"/>
</dbReference>
<sequence length="305" mass="33955">MTGIFPLWKPRGMTSFSAVKEVGRQFKTKKAGHTGTLDPDVEGVLPICLGKATKLVEYLTADTKTYCGEVTLGVSTTTEDASGETVDEAYIEDVMTRHDVEGIFEELTGSIEQVPPMYSAVKIKGKKLYEYAREGKTIERPARQVTIHELKLTSDPLLHEGKVSFTFEVTCSKGTYIRTLCVSIGEKFGYPAHMSSLTREASGAFNRTNCFTLEDLTDAAAKNSQEKLLMSVEQALTRFPIVKVDEETAKKVLQGAILPLHAEAAVDEEVWALYNQREECLALYKKDPKRDGMMKPEKMIRSIHD</sequence>
<evidence type="ECO:0000313" key="8">
    <source>
        <dbReference type="EMBL" id="MCR6096089.1"/>
    </source>
</evidence>
<dbReference type="NCBIfam" id="TIGR00431">
    <property type="entry name" value="TruB"/>
    <property type="match status" value="1"/>
</dbReference>
<name>A0A9Q4B0J2_SALAG</name>
<dbReference type="Pfam" id="PF01509">
    <property type="entry name" value="TruB_N"/>
    <property type="match status" value="1"/>
</dbReference>
<dbReference type="Gene3D" id="3.30.2350.10">
    <property type="entry name" value="Pseudouridine synthase"/>
    <property type="match status" value="1"/>
</dbReference>
<dbReference type="CDD" id="cd02573">
    <property type="entry name" value="PseudoU_synth_EcTruB"/>
    <property type="match status" value="1"/>
</dbReference>
<evidence type="ECO:0000256" key="3">
    <source>
        <dbReference type="ARBA" id="ARBA00022694"/>
    </source>
</evidence>
<dbReference type="EMBL" id="JABXYM010000001">
    <property type="protein sequence ID" value="MCR6096089.1"/>
    <property type="molecule type" value="Genomic_DNA"/>
</dbReference>
<evidence type="ECO:0000256" key="5">
    <source>
        <dbReference type="HAMAP-Rule" id="MF_01080"/>
    </source>
</evidence>
<keyword evidence="9" id="KW-1185">Reference proteome</keyword>
<dbReference type="GO" id="GO:0031119">
    <property type="term" value="P:tRNA pseudouridine synthesis"/>
    <property type="evidence" value="ECO:0007669"/>
    <property type="project" value="UniProtKB-UniRule"/>
</dbReference>
<keyword evidence="3 5" id="KW-0819">tRNA processing</keyword>
<evidence type="ECO:0000256" key="4">
    <source>
        <dbReference type="ARBA" id="ARBA00023235"/>
    </source>
</evidence>
<comment type="catalytic activity">
    <reaction evidence="1 5">
        <text>uridine(55) in tRNA = pseudouridine(55) in tRNA</text>
        <dbReference type="Rhea" id="RHEA:42532"/>
        <dbReference type="Rhea" id="RHEA-COMP:10101"/>
        <dbReference type="Rhea" id="RHEA-COMP:10102"/>
        <dbReference type="ChEBI" id="CHEBI:65314"/>
        <dbReference type="ChEBI" id="CHEBI:65315"/>
        <dbReference type="EC" id="5.4.99.25"/>
    </reaction>
</comment>
<dbReference type="FunFam" id="3.30.2350.10:FF:000011">
    <property type="entry name" value="tRNA pseudouridine synthase B"/>
    <property type="match status" value="1"/>
</dbReference>
<dbReference type="AlphaFoldDB" id="A0A9Q4B0J2"/>
<proteinExistence type="inferred from homology"/>
<dbReference type="InterPro" id="IPR014780">
    <property type="entry name" value="tRNA_psdUridine_synth_TruB"/>
</dbReference>
<gene>
    <name evidence="5 8" type="primary">truB</name>
    <name evidence="8" type="ORF">HXA33_05970</name>
</gene>